<dbReference type="GO" id="GO:0005654">
    <property type="term" value="C:nucleoplasm"/>
    <property type="evidence" value="ECO:0007669"/>
    <property type="project" value="TreeGrafter"/>
</dbReference>
<evidence type="ECO:0000256" key="1">
    <source>
        <dbReference type="ARBA" id="ARBA00009649"/>
    </source>
</evidence>
<feature type="compositionally biased region" description="Basic and acidic residues" evidence="2">
    <location>
        <begin position="259"/>
        <end position="271"/>
    </location>
</feature>
<evidence type="ECO:0000259" key="4">
    <source>
        <dbReference type="PROSITE" id="PS50056"/>
    </source>
</evidence>
<protein>
    <submittedName>
        <fullName evidence="5">Serine/threonine/tyrosine-interacting protein</fullName>
    </submittedName>
</protein>
<dbReference type="InterPro" id="IPR000387">
    <property type="entry name" value="Tyr_Pase_dom"/>
</dbReference>
<dbReference type="GeneID" id="30172595"/>
<dbReference type="EMBL" id="KI894011">
    <property type="protein sequence ID" value="OCF49702.1"/>
    <property type="molecule type" value="Genomic_DNA"/>
</dbReference>
<evidence type="ECO:0000256" key="2">
    <source>
        <dbReference type="SAM" id="MobiDB-lite"/>
    </source>
</evidence>
<dbReference type="InterPro" id="IPR020422">
    <property type="entry name" value="TYR_PHOSPHATASE_DUAL_dom"/>
</dbReference>
<dbReference type="Gene3D" id="3.90.190.10">
    <property type="entry name" value="Protein tyrosine phosphatase superfamily"/>
    <property type="match status" value="1"/>
</dbReference>
<dbReference type="Proteomes" id="UP000094020">
    <property type="component" value="Chromosome 5"/>
</dbReference>
<feature type="domain" description="Tyrosine-protein phosphatase" evidence="3">
    <location>
        <begin position="82"/>
        <end position="227"/>
    </location>
</feature>
<reference evidence="5" key="3">
    <citation type="submission" date="2016-07" db="EMBL/GenBank/DDBJ databases">
        <title>Evolution of pathogenesis and genome organization in the Tremellales.</title>
        <authorList>
            <person name="Cuomo C."/>
            <person name="Litvintseva A."/>
            <person name="Heitman J."/>
            <person name="Chen Y."/>
            <person name="Sun S."/>
            <person name="Springer D."/>
            <person name="Dromer F."/>
            <person name="Young S."/>
            <person name="Zeng Q."/>
            <person name="Chapman S."/>
            <person name="Gujja S."/>
            <person name="Saif S."/>
            <person name="Birren B."/>
        </authorList>
    </citation>
    <scope>NUCLEOTIDE SEQUENCE</scope>
    <source>
        <strain evidence="5">CBS 10737</strain>
    </source>
</reference>
<dbReference type="RefSeq" id="XP_019010921.1">
    <property type="nucleotide sequence ID" value="XM_019155963.1"/>
</dbReference>
<dbReference type="EMBL" id="CP144523">
    <property type="protein sequence ID" value="WWC70249.1"/>
    <property type="molecule type" value="Genomic_DNA"/>
</dbReference>
<evidence type="ECO:0000313" key="5">
    <source>
        <dbReference type="EMBL" id="OCF49702.1"/>
    </source>
</evidence>
<accession>A0A1B9I2D3</accession>
<feature type="region of interest" description="Disordered" evidence="2">
    <location>
        <begin position="238"/>
        <end position="277"/>
    </location>
</feature>
<dbReference type="GO" id="GO:0070372">
    <property type="term" value="P:regulation of ERK1 and ERK2 cascade"/>
    <property type="evidence" value="ECO:0007669"/>
    <property type="project" value="TreeGrafter"/>
</dbReference>
<reference evidence="6" key="2">
    <citation type="submission" date="2013-07" db="EMBL/GenBank/DDBJ databases">
        <authorList>
            <consortium name="The Broad Institute Genome Sequencing Platform"/>
            <person name="Cuomo C."/>
            <person name="Litvintseva A."/>
            <person name="Chen Y."/>
            <person name="Heitman J."/>
            <person name="Sun S."/>
            <person name="Springer D."/>
            <person name="Dromer F."/>
            <person name="Young S.K."/>
            <person name="Zeng Q."/>
            <person name="Gargeya S."/>
            <person name="Fitzgerald M."/>
            <person name="Abouelleil A."/>
            <person name="Alvarado L."/>
            <person name="Berlin A.M."/>
            <person name="Chapman S.B."/>
            <person name="Dewar J."/>
            <person name="Goldberg J."/>
            <person name="Griggs A."/>
            <person name="Gujja S."/>
            <person name="Hansen M."/>
            <person name="Howarth C."/>
            <person name="Imamovic A."/>
            <person name="Larimer J."/>
            <person name="McCowan C."/>
            <person name="Murphy C."/>
            <person name="Pearson M."/>
            <person name="Priest M."/>
            <person name="Roberts A."/>
            <person name="Saif S."/>
            <person name="Shea T."/>
            <person name="Sykes S."/>
            <person name="Wortman J."/>
            <person name="Nusbaum C."/>
            <person name="Birren B."/>
        </authorList>
    </citation>
    <scope>NUCLEOTIDE SEQUENCE</scope>
    <source>
        <strain evidence="6">CBS 10737</strain>
    </source>
</reference>
<dbReference type="STRING" id="1296096.A0A1B9I2D3"/>
<name>A0A1B9I2D3_9TREE</name>
<dbReference type="PROSITE" id="PS50054">
    <property type="entry name" value="TYR_PHOSPHATASE_DUAL"/>
    <property type="match status" value="1"/>
</dbReference>
<comment type="similarity">
    <text evidence="1">Belongs to the protein-tyrosine phosphatase family. Non-receptor class subfamily.</text>
</comment>
<dbReference type="GO" id="GO:1990444">
    <property type="term" value="F:F-box domain binding"/>
    <property type="evidence" value="ECO:0007669"/>
    <property type="project" value="TreeGrafter"/>
</dbReference>
<keyword evidence="7" id="KW-1185">Reference proteome</keyword>
<dbReference type="PROSITE" id="PS50056">
    <property type="entry name" value="TYR_PHOSPHATASE_2"/>
    <property type="match status" value="1"/>
</dbReference>
<reference evidence="6" key="4">
    <citation type="submission" date="2024-02" db="EMBL/GenBank/DDBJ databases">
        <title>Comparative genomics of Cryptococcus and Kwoniella reveals pathogenesis evolution and contrasting modes of karyotype evolution via chromosome fusion or intercentromeric recombination.</title>
        <authorList>
            <person name="Coelho M.A."/>
            <person name="David-Palma M."/>
            <person name="Shea T."/>
            <person name="Bowers K."/>
            <person name="McGinley-Smith S."/>
            <person name="Mohammad A.W."/>
            <person name="Gnirke A."/>
            <person name="Yurkov A.M."/>
            <person name="Nowrousian M."/>
            <person name="Sun S."/>
            <person name="Cuomo C.A."/>
            <person name="Heitman J."/>
        </authorList>
    </citation>
    <scope>NUCLEOTIDE SEQUENCE</scope>
    <source>
        <strain evidence="6">CBS 10737</strain>
    </source>
</reference>
<dbReference type="AlphaFoldDB" id="A0A1B9I2D3"/>
<reference evidence="5" key="1">
    <citation type="submission" date="2013-07" db="EMBL/GenBank/DDBJ databases">
        <title>The Genome Sequence of Cryptococcus pinus CBS10737.</title>
        <authorList>
            <consortium name="The Broad Institute Genome Sequencing Platform"/>
            <person name="Cuomo C."/>
            <person name="Litvintseva A."/>
            <person name="Chen Y."/>
            <person name="Heitman J."/>
            <person name="Sun S."/>
            <person name="Springer D."/>
            <person name="Dromer F."/>
            <person name="Young S.K."/>
            <person name="Zeng Q."/>
            <person name="Gargeya S."/>
            <person name="Fitzgerald M."/>
            <person name="Abouelleil A."/>
            <person name="Alvarado L."/>
            <person name="Berlin A.M."/>
            <person name="Chapman S.B."/>
            <person name="Dewar J."/>
            <person name="Goldberg J."/>
            <person name="Griggs A."/>
            <person name="Gujja S."/>
            <person name="Hansen M."/>
            <person name="Howarth C."/>
            <person name="Imamovic A."/>
            <person name="Larimer J."/>
            <person name="McCowan C."/>
            <person name="Murphy C."/>
            <person name="Pearson M."/>
            <person name="Priest M."/>
            <person name="Roberts A."/>
            <person name="Saif S."/>
            <person name="Shea T."/>
            <person name="Sykes S."/>
            <person name="Wortman J."/>
            <person name="Nusbaum C."/>
            <person name="Birren B."/>
        </authorList>
    </citation>
    <scope>NUCLEOTIDE SEQUENCE [LARGE SCALE GENOMIC DNA]</scope>
    <source>
        <strain evidence="5">CBS 10737</strain>
    </source>
</reference>
<sequence>MDINGTSSAATSSRNTLDSTVYPSKEYARGFDGPTKHLGESGGRVMTMEDDYAKSGMSNGLGSGPGPMGGGNNEWRYEMRREAQQIIPGLYLGPFQSSTNLTKMKMMGITHVLCIRDKKESSLIYPRFPTEFRYMTLDISDNSDQNLISIFPRCVDFIEEAMTMNGVVLAHCNGGIALSPAIVVGYLMWKFSWTADHALAYVQSKRYCVSTMSFLNQFKEYEPIQMAQKMVQQVGFGARQGNGRKRQVEEEEDDEQEEDDRRRKQPMRESISDVMMD</sequence>
<dbReference type="GO" id="GO:0005737">
    <property type="term" value="C:cytoplasm"/>
    <property type="evidence" value="ECO:0007669"/>
    <property type="project" value="TreeGrafter"/>
</dbReference>
<proteinExistence type="inferred from homology"/>
<dbReference type="InterPro" id="IPR029021">
    <property type="entry name" value="Prot-tyrosine_phosphatase-like"/>
</dbReference>
<feature type="domain" description="Tyrosine specific protein phosphatases" evidence="4">
    <location>
        <begin position="149"/>
        <end position="206"/>
    </location>
</feature>
<evidence type="ECO:0000313" key="7">
    <source>
        <dbReference type="Proteomes" id="UP000094020"/>
    </source>
</evidence>
<dbReference type="SMART" id="SM00195">
    <property type="entry name" value="DSPc"/>
    <property type="match status" value="1"/>
</dbReference>
<dbReference type="SUPFAM" id="SSF52799">
    <property type="entry name" value="(Phosphotyrosine protein) phosphatases II"/>
    <property type="match status" value="1"/>
</dbReference>
<dbReference type="Pfam" id="PF00782">
    <property type="entry name" value="DSPc"/>
    <property type="match status" value="1"/>
</dbReference>
<dbReference type="GO" id="GO:0140096">
    <property type="term" value="F:catalytic activity, acting on a protein"/>
    <property type="evidence" value="ECO:0007669"/>
    <property type="project" value="UniProtKB-ARBA"/>
</dbReference>
<feature type="region of interest" description="Disordered" evidence="2">
    <location>
        <begin position="1"/>
        <end position="43"/>
    </location>
</feature>
<dbReference type="KEGG" id="kpin:30172595"/>
<dbReference type="InterPro" id="IPR052449">
    <property type="entry name" value="STYX-Interacting_Phosphatase"/>
</dbReference>
<organism evidence="5">
    <name type="scientific">Kwoniella pini CBS 10737</name>
    <dbReference type="NCBI Taxonomy" id="1296096"/>
    <lineage>
        <taxon>Eukaryota</taxon>
        <taxon>Fungi</taxon>
        <taxon>Dikarya</taxon>
        <taxon>Basidiomycota</taxon>
        <taxon>Agaricomycotina</taxon>
        <taxon>Tremellomycetes</taxon>
        <taxon>Tremellales</taxon>
        <taxon>Cryptococcaceae</taxon>
        <taxon>Kwoniella</taxon>
    </lineage>
</organism>
<evidence type="ECO:0000259" key="3">
    <source>
        <dbReference type="PROSITE" id="PS50054"/>
    </source>
</evidence>
<feature type="compositionally biased region" description="Acidic residues" evidence="2">
    <location>
        <begin position="249"/>
        <end position="258"/>
    </location>
</feature>
<evidence type="ECO:0000313" key="6">
    <source>
        <dbReference type="EMBL" id="WWC70249.1"/>
    </source>
</evidence>
<dbReference type="PANTHER" id="PTHR46588:SF1">
    <property type="entry name" value="SERINE_THREONINE_TYROSINE-INTERACTING PROTEIN"/>
    <property type="match status" value="1"/>
</dbReference>
<gene>
    <name evidence="5" type="ORF">I206_04226</name>
    <name evidence="6" type="ORF">I206_104199</name>
</gene>
<dbReference type="PANTHER" id="PTHR46588">
    <property type="entry name" value="SERINE/THREONINE/TYROSINE-INTERACTING PROTEIN"/>
    <property type="match status" value="1"/>
</dbReference>
<feature type="compositionally biased region" description="Basic and acidic residues" evidence="2">
    <location>
        <begin position="26"/>
        <end position="39"/>
    </location>
</feature>
<dbReference type="InterPro" id="IPR000340">
    <property type="entry name" value="Dual-sp_phosphatase_cat-dom"/>
</dbReference>
<dbReference type="OrthoDB" id="2017893at2759"/>
<feature type="compositionally biased region" description="Polar residues" evidence="2">
    <location>
        <begin position="1"/>
        <end position="22"/>
    </location>
</feature>
<dbReference type="GO" id="GO:0062026">
    <property type="term" value="P:negative regulation of SCF-dependent proteasomal ubiquitin-dependent catabolic process"/>
    <property type="evidence" value="ECO:0007669"/>
    <property type="project" value="TreeGrafter"/>
</dbReference>